<name>A0A0E9Q5T2_ANGAN</name>
<protein>
    <submittedName>
        <fullName evidence="1">Uncharacterized protein</fullName>
    </submittedName>
</protein>
<dbReference type="EMBL" id="GBXM01096351">
    <property type="protein sequence ID" value="JAH12226.1"/>
    <property type="molecule type" value="Transcribed_RNA"/>
</dbReference>
<sequence length="41" mass="4831">MKSFCSQKLRSIFILWSLALSQSPVMAITLWPRPLLPWLRD</sequence>
<organism evidence="1">
    <name type="scientific">Anguilla anguilla</name>
    <name type="common">European freshwater eel</name>
    <name type="synonym">Muraena anguilla</name>
    <dbReference type="NCBI Taxonomy" id="7936"/>
    <lineage>
        <taxon>Eukaryota</taxon>
        <taxon>Metazoa</taxon>
        <taxon>Chordata</taxon>
        <taxon>Craniata</taxon>
        <taxon>Vertebrata</taxon>
        <taxon>Euteleostomi</taxon>
        <taxon>Actinopterygii</taxon>
        <taxon>Neopterygii</taxon>
        <taxon>Teleostei</taxon>
        <taxon>Anguilliformes</taxon>
        <taxon>Anguillidae</taxon>
        <taxon>Anguilla</taxon>
    </lineage>
</organism>
<evidence type="ECO:0000313" key="1">
    <source>
        <dbReference type="EMBL" id="JAH12226.1"/>
    </source>
</evidence>
<reference evidence="1" key="2">
    <citation type="journal article" date="2015" name="Fish Shellfish Immunol.">
        <title>Early steps in the European eel (Anguilla anguilla)-Vibrio vulnificus interaction in the gills: Role of the RtxA13 toxin.</title>
        <authorList>
            <person name="Callol A."/>
            <person name="Pajuelo D."/>
            <person name="Ebbesson L."/>
            <person name="Teles M."/>
            <person name="MacKenzie S."/>
            <person name="Amaro C."/>
        </authorList>
    </citation>
    <scope>NUCLEOTIDE SEQUENCE</scope>
</reference>
<accession>A0A0E9Q5T2</accession>
<dbReference type="AlphaFoldDB" id="A0A0E9Q5T2"/>
<reference evidence="1" key="1">
    <citation type="submission" date="2014-11" db="EMBL/GenBank/DDBJ databases">
        <authorList>
            <person name="Amaro Gonzalez C."/>
        </authorList>
    </citation>
    <scope>NUCLEOTIDE SEQUENCE</scope>
</reference>
<proteinExistence type="predicted"/>